<evidence type="ECO:0000313" key="5">
    <source>
        <dbReference type="EMBL" id="TBU60228.1"/>
    </source>
</evidence>
<comment type="similarity">
    <text evidence="4">Belongs to the class I-like SAM-binding methyltransferase superfamily.</text>
</comment>
<sequence length="308" mass="33810">MTVNTDGTTAGSPTPRDPKAFPIDERAFKRLKPEDLQFIKNLTGLTDDEALEKHVVSLQKEAYEIYPYQCIRFYSFATTRIPLVPNYAHVVKLGQEREDAILLDVGCCFGSDSRKVAVDGWPAKNIVATDIHGDYWNLGHKLFRSSQETFPATFLAGDCLNPDFVGDSSPLKSGGPAEVPRPTLSTLTTLAPLRGHVSAIHIGNVFHLFTEEQQAYLARVLAGLLSFEPGSIIVGSHSASNVKGFRTSFYGGSAITQFCHCPESWTALWDGEVFEKGTVKVDTKLYEHKDALGAGSGFYGLSWSVMRV</sequence>
<accession>A0A4V2K8J3</accession>
<dbReference type="PANTHER" id="PTHR35897:SF1">
    <property type="entry name" value="METHYLTRANSFERASE AUSD"/>
    <property type="match status" value="1"/>
</dbReference>
<evidence type="ECO:0000313" key="6">
    <source>
        <dbReference type="Proteomes" id="UP000292082"/>
    </source>
</evidence>
<dbReference type="InterPro" id="IPR029063">
    <property type="entry name" value="SAM-dependent_MTases_sf"/>
</dbReference>
<organism evidence="5 6">
    <name type="scientific">Dichomitus squalens</name>
    <dbReference type="NCBI Taxonomy" id="114155"/>
    <lineage>
        <taxon>Eukaryota</taxon>
        <taxon>Fungi</taxon>
        <taxon>Dikarya</taxon>
        <taxon>Basidiomycota</taxon>
        <taxon>Agaricomycotina</taxon>
        <taxon>Agaricomycetes</taxon>
        <taxon>Polyporales</taxon>
        <taxon>Polyporaceae</taxon>
        <taxon>Dichomitus</taxon>
    </lineage>
</organism>
<keyword evidence="2" id="KW-0808">Transferase</keyword>
<dbReference type="SUPFAM" id="SSF53335">
    <property type="entry name" value="S-adenosyl-L-methionine-dependent methyltransferases"/>
    <property type="match status" value="1"/>
</dbReference>
<dbReference type="OMA" id="HLFSWDG"/>
<keyword evidence="3" id="KW-0949">S-adenosyl-L-methionine</keyword>
<comment type="pathway">
    <text evidence="1">Secondary metabolite biosynthesis.</text>
</comment>
<reference evidence="5 6" key="1">
    <citation type="submission" date="2019-01" db="EMBL/GenBank/DDBJ databases">
        <title>Draft genome sequences of three monokaryotic isolates of the white-rot basidiomycete fungus Dichomitus squalens.</title>
        <authorList>
            <consortium name="DOE Joint Genome Institute"/>
            <person name="Lopez S.C."/>
            <person name="Andreopoulos B."/>
            <person name="Pangilinan J."/>
            <person name="Lipzen A."/>
            <person name="Riley R."/>
            <person name="Ahrendt S."/>
            <person name="Ng V."/>
            <person name="Barry K."/>
            <person name="Daum C."/>
            <person name="Grigoriev I.V."/>
            <person name="Hilden K.S."/>
            <person name="Makela M.R."/>
            <person name="de Vries R.P."/>
        </authorList>
    </citation>
    <scope>NUCLEOTIDE SEQUENCE [LARGE SCALE GENOMIC DNA]</scope>
    <source>
        <strain evidence="5 6">CBS 464.89</strain>
    </source>
</reference>
<evidence type="ECO:0000256" key="4">
    <source>
        <dbReference type="ARBA" id="ARBA00038314"/>
    </source>
</evidence>
<proteinExistence type="inferred from homology"/>
<dbReference type="InterPro" id="IPR051654">
    <property type="entry name" value="Meroterpenoid_MTases"/>
</dbReference>
<evidence type="ECO:0000256" key="3">
    <source>
        <dbReference type="ARBA" id="ARBA00022691"/>
    </source>
</evidence>
<dbReference type="Proteomes" id="UP000292082">
    <property type="component" value="Unassembled WGS sequence"/>
</dbReference>
<dbReference type="STRING" id="114155.A0A4V2K8J3"/>
<dbReference type="EMBL" id="ML145106">
    <property type="protein sequence ID" value="TBU60228.1"/>
    <property type="molecule type" value="Genomic_DNA"/>
</dbReference>
<evidence type="ECO:0000256" key="1">
    <source>
        <dbReference type="ARBA" id="ARBA00005179"/>
    </source>
</evidence>
<name>A0A4V2K8J3_9APHY</name>
<evidence type="ECO:0000256" key="2">
    <source>
        <dbReference type="ARBA" id="ARBA00022679"/>
    </source>
</evidence>
<dbReference type="PANTHER" id="PTHR35897">
    <property type="entry name" value="METHYLTRANSFERASE AUSD"/>
    <property type="match status" value="1"/>
</dbReference>
<keyword evidence="6" id="KW-1185">Reference proteome</keyword>
<dbReference type="GO" id="GO:0016740">
    <property type="term" value="F:transferase activity"/>
    <property type="evidence" value="ECO:0007669"/>
    <property type="project" value="UniProtKB-KW"/>
</dbReference>
<dbReference type="Gene3D" id="3.40.50.150">
    <property type="entry name" value="Vaccinia Virus protein VP39"/>
    <property type="match status" value="1"/>
</dbReference>
<protein>
    <submittedName>
        <fullName evidence="5">Uncharacterized protein</fullName>
    </submittedName>
</protein>
<dbReference type="AlphaFoldDB" id="A0A4V2K8J3"/>
<gene>
    <name evidence="5" type="ORF">BD310DRAFT_923073</name>
</gene>